<sequence>MADQRGEEFLRGKATSPRATFLELFFDVAFVFALTRVSNRLVDDFTVERRVFLPEAGETLLLLLALWMVWSLTTWTTSRFNPEQPALQLVVAGSMFASMVMAVSLPEAFDTRGVSFAVGYVAVQVGRPLFLTVVMRHHPERHVAGRILAWAVVSAVPWIAGAAVHNDARGVLWTVAVIIDYGAARLGWPLPGRGRAPTSSWPVTGEHLAERYQQFTIIALGEMILISGFGFSMSEFAAAQWVAFAITFASTVLLWRIYFYRAGTVLVEAVAGSARPGRLAESATYTHLAMVAGIVAAAVGYEIVIAHPGGHTDPAWLTVIVGGPALFVLGRTRFEYEVFGRVSRSRLVGLVVLVAMVPLVVRLPPLAVGAATTAVLAGMAATDALRARGRPPERPAPPL</sequence>
<feature type="transmembrane region" description="Helical" evidence="1">
    <location>
        <begin position="239"/>
        <end position="259"/>
    </location>
</feature>
<dbReference type="Pfam" id="PF06772">
    <property type="entry name" value="LtrA"/>
    <property type="match status" value="1"/>
</dbReference>
<keyword evidence="1" id="KW-0472">Membrane</keyword>
<keyword evidence="1" id="KW-0812">Transmembrane</keyword>
<feature type="transmembrane region" description="Helical" evidence="1">
    <location>
        <begin position="87"/>
        <end position="105"/>
    </location>
</feature>
<reference evidence="3" key="1">
    <citation type="submission" date="2016-06" db="EMBL/GenBank/DDBJ databases">
        <authorList>
            <person name="Varghese N."/>
            <person name="Submissions Spin"/>
        </authorList>
    </citation>
    <scope>NUCLEOTIDE SEQUENCE [LARGE SCALE GENOMIC DNA]</scope>
    <source>
        <strain evidence="3">DSM 43819</strain>
    </source>
</reference>
<dbReference type="RefSeq" id="WP_089010502.1">
    <property type="nucleotide sequence ID" value="NZ_LT607754.1"/>
</dbReference>
<gene>
    <name evidence="2" type="ORF">GA0070613_0166</name>
</gene>
<protein>
    <submittedName>
        <fullName evidence="2">Low temperature requirement protein LtrA</fullName>
    </submittedName>
</protein>
<accession>A0A1C5GP49</accession>
<dbReference type="InterPro" id="IPR010640">
    <property type="entry name" value="Low_temperature_requirement_A"/>
</dbReference>
<name>A0A1C5GP49_9ACTN</name>
<evidence type="ECO:0000313" key="3">
    <source>
        <dbReference type="Proteomes" id="UP000198221"/>
    </source>
</evidence>
<feature type="transmembrane region" description="Helical" evidence="1">
    <location>
        <begin position="59"/>
        <end position="75"/>
    </location>
</feature>
<evidence type="ECO:0000256" key="1">
    <source>
        <dbReference type="SAM" id="Phobius"/>
    </source>
</evidence>
<dbReference type="PANTHER" id="PTHR36840">
    <property type="entry name" value="BLL5714 PROTEIN"/>
    <property type="match status" value="1"/>
</dbReference>
<feature type="transmembrane region" description="Helical" evidence="1">
    <location>
        <begin position="344"/>
        <end position="361"/>
    </location>
</feature>
<organism evidence="2 3">
    <name type="scientific">Micromonospora inositola</name>
    <dbReference type="NCBI Taxonomy" id="47865"/>
    <lineage>
        <taxon>Bacteria</taxon>
        <taxon>Bacillati</taxon>
        <taxon>Actinomycetota</taxon>
        <taxon>Actinomycetes</taxon>
        <taxon>Micromonosporales</taxon>
        <taxon>Micromonosporaceae</taxon>
        <taxon>Micromonospora</taxon>
    </lineage>
</organism>
<feature type="transmembrane region" description="Helical" evidence="1">
    <location>
        <begin position="21"/>
        <end position="39"/>
    </location>
</feature>
<dbReference type="AlphaFoldDB" id="A0A1C5GP49"/>
<proteinExistence type="predicted"/>
<feature type="transmembrane region" description="Helical" evidence="1">
    <location>
        <begin position="288"/>
        <end position="309"/>
    </location>
</feature>
<keyword evidence="3" id="KW-1185">Reference proteome</keyword>
<dbReference type="Proteomes" id="UP000198221">
    <property type="component" value="Chromosome I"/>
</dbReference>
<keyword evidence="1" id="KW-1133">Transmembrane helix</keyword>
<dbReference type="OrthoDB" id="3403309at2"/>
<feature type="transmembrane region" description="Helical" evidence="1">
    <location>
        <begin position="147"/>
        <end position="164"/>
    </location>
</feature>
<feature type="transmembrane region" description="Helical" evidence="1">
    <location>
        <begin position="315"/>
        <end position="332"/>
    </location>
</feature>
<dbReference type="PANTHER" id="PTHR36840:SF1">
    <property type="entry name" value="BLL5714 PROTEIN"/>
    <property type="match status" value="1"/>
</dbReference>
<feature type="transmembrane region" description="Helical" evidence="1">
    <location>
        <begin position="117"/>
        <end position="135"/>
    </location>
</feature>
<dbReference type="EMBL" id="LT607754">
    <property type="protein sequence ID" value="SCG35347.1"/>
    <property type="molecule type" value="Genomic_DNA"/>
</dbReference>
<evidence type="ECO:0000313" key="2">
    <source>
        <dbReference type="EMBL" id="SCG35347.1"/>
    </source>
</evidence>